<dbReference type="EMBL" id="JAIZPD010000032">
    <property type="protein sequence ID" value="KAH0956943.1"/>
    <property type="molecule type" value="Genomic_DNA"/>
</dbReference>
<reference evidence="3" key="1">
    <citation type="submission" date="2021-09" db="EMBL/GenBank/DDBJ databases">
        <title>A high-quality genome of the endoparasitic fungus Hirsutella rhossiliensis with a comparison of Hirsutella genomes reveals transposable elements contributing to genome size variation.</title>
        <authorList>
            <person name="Lin R."/>
            <person name="Jiao Y."/>
            <person name="Sun X."/>
            <person name="Ling J."/>
            <person name="Xie B."/>
            <person name="Cheng X."/>
        </authorList>
    </citation>
    <scope>NUCLEOTIDE SEQUENCE</scope>
    <source>
        <strain evidence="3">HR02</strain>
    </source>
</reference>
<dbReference type="SUPFAM" id="SSF49303">
    <property type="entry name" value="beta-Galactosidase/glucuronidase domain"/>
    <property type="match status" value="1"/>
</dbReference>
<feature type="chain" id="PRO_5040484239" evidence="1">
    <location>
        <begin position="20"/>
        <end position="400"/>
    </location>
</feature>
<dbReference type="RefSeq" id="XP_044714457.1">
    <property type="nucleotide sequence ID" value="XM_044870449.1"/>
</dbReference>
<feature type="domain" description="Glycoside hydrolase family 2 immunoglobulin-like beta-sandwich" evidence="2">
    <location>
        <begin position="180"/>
        <end position="238"/>
    </location>
</feature>
<dbReference type="GO" id="GO:0004553">
    <property type="term" value="F:hydrolase activity, hydrolyzing O-glycosyl compounds"/>
    <property type="evidence" value="ECO:0007669"/>
    <property type="project" value="InterPro"/>
</dbReference>
<dbReference type="GO" id="GO:0005975">
    <property type="term" value="P:carbohydrate metabolic process"/>
    <property type="evidence" value="ECO:0007669"/>
    <property type="project" value="InterPro"/>
</dbReference>
<evidence type="ECO:0000313" key="4">
    <source>
        <dbReference type="Proteomes" id="UP000824596"/>
    </source>
</evidence>
<dbReference type="SUPFAM" id="SSF51445">
    <property type="entry name" value="(Trans)glycosidases"/>
    <property type="match status" value="1"/>
</dbReference>
<keyword evidence="3" id="KW-0378">Hydrolase</keyword>
<dbReference type="Gene3D" id="3.20.20.80">
    <property type="entry name" value="Glycosidases"/>
    <property type="match status" value="2"/>
</dbReference>
<dbReference type="PANTHER" id="PTHR42732">
    <property type="entry name" value="BETA-GALACTOSIDASE"/>
    <property type="match status" value="1"/>
</dbReference>
<dbReference type="Pfam" id="PF00703">
    <property type="entry name" value="Glyco_hydro_2"/>
    <property type="match status" value="1"/>
</dbReference>
<sequence>MQLLHAVLWSSLFWLSVAAGSLQSVFKRAPVPYRVQTPPLDTDWTYKVGRDPWPEHPRPQLRRDVWQNLNGIWTYQEARSAADIDKLPGGLLEREVLVPSSFEFQRNGKEVGHLHFEAVDYDATVFVNGVKVGNHVGGYFRFSLDVTAQVKFDEDNELLVFVERSRDHIQQLDVAAGMDGIVTLTAHRHVVARRRGNADTELQFEVDNPELWEPSSPTLYNMTIKMGEDEVQSYTGFRTISKGLVNGIQRPLLNGDFVFLFGTLDQGYWPDGLYTPPSREAMIYDLKMLKSLGFNMVRKVEPDLLIKHQKEFQRQLEVLISEHKSYPSIVTWVIYNEGWGQRRNAPYPEGQLTDVVRSIDPTRLIDSVTGWFDHGFGTFPITTITRIPRHAILFHCIFPV</sequence>
<dbReference type="InterPro" id="IPR017853">
    <property type="entry name" value="GH"/>
</dbReference>
<comment type="caution">
    <text evidence="3">The sequence shown here is derived from an EMBL/GenBank/DDBJ whole genome shotgun (WGS) entry which is preliminary data.</text>
</comment>
<accession>A0A9P8SBV3</accession>
<organism evidence="3 4">
    <name type="scientific">Hirsutella rhossiliensis</name>
    <dbReference type="NCBI Taxonomy" id="111463"/>
    <lineage>
        <taxon>Eukaryota</taxon>
        <taxon>Fungi</taxon>
        <taxon>Dikarya</taxon>
        <taxon>Ascomycota</taxon>
        <taxon>Pezizomycotina</taxon>
        <taxon>Sordariomycetes</taxon>
        <taxon>Hypocreomycetidae</taxon>
        <taxon>Hypocreales</taxon>
        <taxon>Ophiocordycipitaceae</taxon>
        <taxon>Hirsutella</taxon>
    </lineage>
</organism>
<keyword evidence="4" id="KW-1185">Reference proteome</keyword>
<keyword evidence="1" id="KW-0732">Signal</keyword>
<name>A0A9P8SBV3_9HYPO</name>
<dbReference type="PANTHER" id="PTHR42732:SF2">
    <property type="entry name" value="BETA-MANNOSIDASE"/>
    <property type="match status" value="1"/>
</dbReference>
<dbReference type="GeneID" id="68361107"/>
<protein>
    <submittedName>
        <fullName evidence="3">Glycosyl hydrolases family 2 domain-containing protein</fullName>
    </submittedName>
</protein>
<dbReference type="InterPro" id="IPR036156">
    <property type="entry name" value="Beta-gal/glucu_dom_sf"/>
</dbReference>
<feature type="signal peptide" evidence="1">
    <location>
        <begin position="1"/>
        <end position="19"/>
    </location>
</feature>
<dbReference type="SUPFAM" id="SSF49785">
    <property type="entry name" value="Galactose-binding domain-like"/>
    <property type="match status" value="1"/>
</dbReference>
<dbReference type="Gene3D" id="2.60.120.260">
    <property type="entry name" value="Galactose-binding domain-like"/>
    <property type="match status" value="1"/>
</dbReference>
<dbReference type="AlphaFoldDB" id="A0A9P8SBV3"/>
<evidence type="ECO:0000256" key="1">
    <source>
        <dbReference type="SAM" id="SignalP"/>
    </source>
</evidence>
<dbReference type="Proteomes" id="UP000824596">
    <property type="component" value="Unassembled WGS sequence"/>
</dbReference>
<dbReference type="OrthoDB" id="408320at2759"/>
<dbReference type="InterPro" id="IPR008979">
    <property type="entry name" value="Galactose-bd-like_sf"/>
</dbReference>
<gene>
    <name evidence="3" type="ORF">HRG_11979</name>
</gene>
<evidence type="ECO:0000313" key="3">
    <source>
        <dbReference type="EMBL" id="KAH0956943.1"/>
    </source>
</evidence>
<proteinExistence type="predicted"/>
<dbReference type="InterPro" id="IPR006102">
    <property type="entry name" value="Ig-like_GH2"/>
</dbReference>
<evidence type="ECO:0000259" key="2">
    <source>
        <dbReference type="Pfam" id="PF00703"/>
    </source>
</evidence>
<dbReference type="InterPro" id="IPR051913">
    <property type="entry name" value="GH2_Domain-Containing"/>
</dbReference>